<sequence length="317" mass="37171">KISQLIREQNTTQEQINSLKAAINAVKREIEHISKENFQLNIPSLILDENFIQIENFNLNSTIKSLFLTKNLITDNSIVMTNNSKYFLINQQSNLCLYDKNLNIIKQIRWEYGCIWDMCMFDNLSKFILVSENGIFTLDEQTMIIEQIKNLSILNKFWYCCTCSDKSLFLATQQLNTTIYEYILKQNKFLLKRQQICCSNNEYIEHMKSTKDLIALIISNDLTNERRFDMRSILTFDQLWTISLSINEKINIVSCCSLNEKGWLIVDIAQTRLIYINNQGYIKQSITYKPSPHYAVQFDDNILAILTEHGINLHKIE</sequence>
<dbReference type="AlphaFoldDB" id="A0A819UIU8"/>
<reference evidence="2" key="1">
    <citation type="submission" date="2021-02" db="EMBL/GenBank/DDBJ databases">
        <authorList>
            <person name="Nowell W R."/>
        </authorList>
    </citation>
    <scope>NUCLEOTIDE SEQUENCE</scope>
</reference>
<name>A0A819UIU8_9BILA</name>
<protein>
    <submittedName>
        <fullName evidence="2">Uncharacterized protein</fullName>
    </submittedName>
</protein>
<proteinExistence type="predicted"/>
<feature type="coiled-coil region" evidence="1">
    <location>
        <begin position="2"/>
        <end position="36"/>
    </location>
</feature>
<gene>
    <name evidence="2" type="ORF">FNK824_LOCUS31159</name>
</gene>
<keyword evidence="1" id="KW-0175">Coiled coil</keyword>
<evidence type="ECO:0000313" key="3">
    <source>
        <dbReference type="Proteomes" id="UP000663874"/>
    </source>
</evidence>
<dbReference type="SUPFAM" id="SSF101908">
    <property type="entry name" value="Putative isomerase YbhE"/>
    <property type="match status" value="1"/>
</dbReference>
<accession>A0A819UIU8</accession>
<feature type="non-terminal residue" evidence="2">
    <location>
        <position position="1"/>
    </location>
</feature>
<dbReference type="EMBL" id="CAJOBE010009929">
    <property type="protein sequence ID" value="CAF4096148.1"/>
    <property type="molecule type" value="Genomic_DNA"/>
</dbReference>
<dbReference type="Proteomes" id="UP000663874">
    <property type="component" value="Unassembled WGS sequence"/>
</dbReference>
<evidence type="ECO:0000256" key="1">
    <source>
        <dbReference type="SAM" id="Coils"/>
    </source>
</evidence>
<comment type="caution">
    <text evidence="2">The sequence shown here is derived from an EMBL/GenBank/DDBJ whole genome shotgun (WGS) entry which is preliminary data.</text>
</comment>
<evidence type="ECO:0000313" key="2">
    <source>
        <dbReference type="EMBL" id="CAF4096148.1"/>
    </source>
</evidence>
<organism evidence="2 3">
    <name type="scientific">Rotaria sordida</name>
    <dbReference type="NCBI Taxonomy" id="392033"/>
    <lineage>
        <taxon>Eukaryota</taxon>
        <taxon>Metazoa</taxon>
        <taxon>Spiralia</taxon>
        <taxon>Gnathifera</taxon>
        <taxon>Rotifera</taxon>
        <taxon>Eurotatoria</taxon>
        <taxon>Bdelloidea</taxon>
        <taxon>Philodinida</taxon>
        <taxon>Philodinidae</taxon>
        <taxon>Rotaria</taxon>
    </lineage>
</organism>